<dbReference type="GO" id="GO:0008233">
    <property type="term" value="F:peptidase activity"/>
    <property type="evidence" value="ECO:0007669"/>
    <property type="project" value="UniProtKB-KW"/>
</dbReference>
<evidence type="ECO:0000256" key="4">
    <source>
        <dbReference type="ARBA" id="ARBA00022723"/>
    </source>
</evidence>
<dbReference type="Pfam" id="PF07687">
    <property type="entry name" value="M20_dimer"/>
    <property type="match status" value="1"/>
</dbReference>
<dbReference type="SUPFAM" id="SSF55031">
    <property type="entry name" value="Bacterial exopeptidase dimerisation domain"/>
    <property type="match status" value="1"/>
</dbReference>
<evidence type="ECO:0000259" key="26">
    <source>
        <dbReference type="Pfam" id="PF07687"/>
    </source>
</evidence>
<evidence type="ECO:0000256" key="13">
    <source>
        <dbReference type="ARBA" id="ARBA00047879"/>
    </source>
</evidence>
<reference evidence="27" key="1">
    <citation type="submission" date="2021-11" db="EMBL/GenBank/DDBJ databases">
        <authorList>
            <person name="Schell T."/>
        </authorList>
    </citation>
    <scope>NUCLEOTIDE SEQUENCE</scope>
    <source>
        <strain evidence="27">M5</strain>
    </source>
</reference>
<evidence type="ECO:0000256" key="25">
    <source>
        <dbReference type="ARBA" id="ARBA00049457"/>
    </source>
</evidence>
<evidence type="ECO:0000256" key="18">
    <source>
        <dbReference type="ARBA" id="ARBA00048597"/>
    </source>
</evidence>
<name>A0A8J2WNH2_9CRUS</name>
<dbReference type="InterPro" id="IPR002933">
    <property type="entry name" value="Peptidase_M20"/>
</dbReference>
<comment type="caution">
    <text evidence="27">The sequence shown here is derived from an EMBL/GenBank/DDBJ whole genome shotgun (WGS) entry which is preliminary data.</text>
</comment>
<dbReference type="GO" id="GO:0006508">
    <property type="term" value="P:proteolysis"/>
    <property type="evidence" value="ECO:0007669"/>
    <property type="project" value="UniProtKB-KW"/>
</dbReference>
<dbReference type="InterPro" id="IPR011650">
    <property type="entry name" value="Peptidase_M20_dimer"/>
</dbReference>
<evidence type="ECO:0000256" key="5">
    <source>
        <dbReference type="ARBA" id="ARBA00022801"/>
    </source>
</evidence>
<comment type="function">
    <text evidence="7">Secreted enzyme that regulates the endogenous N-fatty acyl amino acid (NAAs) tissue and circulating levels by functioning as a bidirectional NAA synthase/hydrolase. It condenses free fatty acids and free amino acids to generate NAAs and bidirectionally catalyzes the reverse hydrolysis reaction. Some of these NAAs stimulate oxidative metabolism via mitochondrial uncoupling, increasing energy expenditure in a UPC1-independent manner. Thereby, this secreted protein may indirectly regulate whole body energy expenditure. PM20D1 circulates in tight association with both low- and high-density (LDL and HDL,respectively) lipoprotein particles.</text>
</comment>
<comment type="catalytic activity">
    <reaction evidence="14">
        <text>N-(9Z-octadecenoyl)-L-methionine + H2O = (9Z)-octadecenoate + L-methionine</text>
        <dbReference type="Rhea" id="RHEA:64144"/>
        <dbReference type="ChEBI" id="CHEBI:15377"/>
        <dbReference type="ChEBI" id="CHEBI:30823"/>
        <dbReference type="ChEBI" id="CHEBI:57844"/>
        <dbReference type="ChEBI" id="CHEBI:149732"/>
    </reaction>
    <physiologicalReaction direction="left-to-right" evidence="14">
        <dbReference type="Rhea" id="RHEA:64145"/>
    </physiologicalReaction>
</comment>
<evidence type="ECO:0000256" key="23">
    <source>
        <dbReference type="ARBA" id="ARBA00048879"/>
    </source>
</evidence>
<comment type="similarity">
    <text evidence="2">Belongs to the peptidase M20A family.</text>
</comment>
<accession>A0A8J2WNH2</accession>
<keyword evidence="3" id="KW-0645">Protease</keyword>
<comment type="catalytic activity">
    <reaction evidence="19">
        <text>N-(9Z-octadecenoyl)-L-glutamine + H2O = L-glutamine + (9Z)-octadecenoate</text>
        <dbReference type="Rhea" id="RHEA:51356"/>
        <dbReference type="ChEBI" id="CHEBI:15377"/>
        <dbReference type="ChEBI" id="CHEBI:30823"/>
        <dbReference type="ChEBI" id="CHEBI:58359"/>
        <dbReference type="ChEBI" id="CHEBI:134033"/>
    </reaction>
    <physiologicalReaction direction="left-to-right" evidence="19">
        <dbReference type="Rhea" id="RHEA:51357"/>
    </physiologicalReaction>
</comment>
<dbReference type="Pfam" id="PF01546">
    <property type="entry name" value="Peptidase_M20"/>
    <property type="match status" value="2"/>
</dbReference>
<dbReference type="Gene3D" id="1.10.150.900">
    <property type="match status" value="1"/>
</dbReference>
<comment type="pathway">
    <text evidence="1">Lipid metabolism; fatty acid metabolism.</text>
</comment>
<dbReference type="PANTHER" id="PTHR45962">
    <property type="entry name" value="N-FATTY-ACYL-AMINO ACID SYNTHASE/HYDROLASE PM20D1"/>
    <property type="match status" value="1"/>
</dbReference>
<evidence type="ECO:0000256" key="12">
    <source>
        <dbReference type="ARBA" id="ARBA00047874"/>
    </source>
</evidence>
<dbReference type="GO" id="GO:0004046">
    <property type="term" value="F:aminoacylase activity"/>
    <property type="evidence" value="ECO:0007669"/>
    <property type="project" value="UniProtKB-EC"/>
</dbReference>
<evidence type="ECO:0000256" key="2">
    <source>
        <dbReference type="ARBA" id="ARBA00006247"/>
    </source>
</evidence>
<evidence type="ECO:0000256" key="20">
    <source>
        <dbReference type="ARBA" id="ARBA00048822"/>
    </source>
</evidence>
<evidence type="ECO:0000313" key="28">
    <source>
        <dbReference type="Proteomes" id="UP000789390"/>
    </source>
</evidence>
<comment type="catalytic activity">
    <reaction evidence="12">
        <text>(5Z,8Z,11Z,14Z)-eicosatetraenoate + L-phenylalanine = N-(5Z,8Z,11Z,14Z-eicosatetraenoyl)-L-phenylalanine + H2O</text>
        <dbReference type="Rhea" id="RHEA:51312"/>
        <dbReference type="ChEBI" id="CHEBI:15377"/>
        <dbReference type="ChEBI" id="CHEBI:32395"/>
        <dbReference type="ChEBI" id="CHEBI:58095"/>
        <dbReference type="ChEBI" id="CHEBI:134022"/>
    </reaction>
    <physiologicalReaction direction="left-to-right" evidence="12">
        <dbReference type="Rhea" id="RHEA:51313"/>
    </physiologicalReaction>
    <physiologicalReaction direction="right-to-left" evidence="12">
        <dbReference type="Rhea" id="RHEA:51314"/>
    </physiologicalReaction>
</comment>
<dbReference type="InterPro" id="IPR036264">
    <property type="entry name" value="Bact_exopeptidase_dim_dom"/>
</dbReference>
<dbReference type="GO" id="GO:0043604">
    <property type="term" value="P:amide biosynthetic process"/>
    <property type="evidence" value="ECO:0007669"/>
    <property type="project" value="TreeGrafter"/>
</dbReference>
<comment type="catalytic activity">
    <reaction evidence="13">
        <text>N-hexadecanoyl-L-phenylalanine + H2O = hexadecanoate + L-phenylalanine</text>
        <dbReference type="Rhea" id="RHEA:64124"/>
        <dbReference type="ChEBI" id="CHEBI:7896"/>
        <dbReference type="ChEBI" id="CHEBI:15377"/>
        <dbReference type="ChEBI" id="CHEBI:58095"/>
        <dbReference type="ChEBI" id="CHEBI:149699"/>
    </reaction>
    <physiologicalReaction direction="left-to-right" evidence="13">
        <dbReference type="Rhea" id="RHEA:64125"/>
    </physiologicalReaction>
</comment>
<gene>
    <name evidence="27" type="ORF">DGAL_LOCUS16643</name>
</gene>
<dbReference type="AlphaFoldDB" id="A0A8J2WNH2"/>
<dbReference type="SUPFAM" id="SSF53187">
    <property type="entry name" value="Zn-dependent exopeptidases"/>
    <property type="match status" value="2"/>
</dbReference>
<dbReference type="Proteomes" id="UP000789390">
    <property type="component" value="Unassembled WGS sequence"/>
</dbReference>
<evidence type="ECO:0000256" key="6">
    <source>
        <dbReference type="ARBA" id="ARBA00022833"/>
    </source>
</evidence>
<keyword evidence="4" id="KW-0479">Metal-binding</keyword>
<comment type="catalytic activity">
    <reaction evidence="10">
        <text>N-octadecanoyl-L-phenylalanine + H2O = octadecanoate + L-phenylalanine</text>
        <dbReference type="Rhea" id="RHEA:64128"/>
        <dbReference type="ChEBI" id="CHEBI:15377"/>
        <dbReference type="ChEBI" id="CHEBI:25629"/>
        <dbReference type="ChEBI" id="CHEBI:58095"/>
        <dbReference type="ChEBI" id="CHEBI:149700"/>
    </reaction>
    <physiologicalReaction direction="left-to-right" evidence="10">
        <dbReference type="Rhea" id="RHEA:64129"/>
    </physiologicalReaction>
</comment>
<dbReference type="OrthoDB" id="3064516at2759"/>
<protein>
    <recommendedName>
        <fullName evidence="26">Peptidase M20 dimerisation domain-containing protein</fullName>
    </recommendedName>
</protein>
<keyword evidence="28" id="KW-1185">Reference proteome</keyword>
<evidence type="ECO:0000256" key="11">
    <source>
        <dbReference type="ARBA" id="ARBA00047866"/>
    </source>
</evidence>
<dbReference type="PANTHER" id="PTHR45962:SF1">
    <property type="entry name" value="N-FATTY-ACYL-AMINO ACID SYNTHASE_HYDROLASE PM20D1"/>
    <property type="match status" value="1"/>
</dbReference>
<dbReference type="GO" id="GO:0006520">
    <property type="term" value="P:amino acid metabolic process"/>
    <property type="evidence" value="ECO:0007669"/>
    <property type="project" value="TreeGrafter"/>
</dbReference>
<dbReference type="EMBL" id="CAKKLH010000332">
    <property type="protein sequence ID" value="CAH0112850.1"/>
    <property type="molecule type" value="Genomic_DNA"/>
</dbReference>
<proteinExistence type="inferred from homology"/>
<comment type="catalytic activity">
    <reaction evidence="16">
        <text>N-(5Z,8Z,11Z,14Z)-eicosatetraenoyl-glycine + H2O = (5Z,8Z,11Z,14Z)-eicosatetraenoate + glycine</text>
        <dbReference type="Rhea" id="RHEA:64108"/>
        <dbReference type="ChEBI" id="CHEBI:15377"/>
        <dbReference type="ChEBI" id="CHEBI:32395"/>
        <dbReference type="ChEBI" id="CHEBI:57305"/>
        <dbReference type="ChEBI" id="CHEBI:59002"/>
    </reaction>
    <physiologicalReaction direction="left-to-right" evidence="16">
        <dbReference type="Rhea" id="RHEA:64109"/>
    </physiologicalReaction>
    <physiologicalReaction direction="right-to-left" evidence="16">
        <dbReference type="Rhea" id="RHEA:64110"/>
    </physiologicalReaction>
</comment>
<dbReference type="GO" id="GO:0043605">
    <property type="term" value="P:amide catabolic process"/>
    <property type="evidence" value="ECO:0007669"/>
    <property type="project" value="TreeGrafter"/>
</dbReference>
<comment type="catalytic activity">
    <reaction evidence="23">
        <text>L-phenylalanine + (9Z)-octadecenoate = N-(9Z-octadecenoyl)-L-phenylalanine + H2O</text>
        <dbReference type="Rhea" id="RHEA:51300"/>
        <dbReference type="ChEBI" id="CHEBI:15377"/>
        <dbReference type="ChEBI" id="CHEBI:30823"/>
        <dbReference type="ChEBI" id="CHEBI:58095"/>
        <dbReference type="ChEBI" id="CHEBI:134020"/>
    </reaction>
    <physiologicalReaction direction="left-to-right" evidence="23">
        <dbReference type="Rhea" id="RHEA:51301"/>
    </physiologicalReaction>
    <physiologicalReaction direction="right-to-left" evidence="23">
        <dbReference type="Rhea" id="RHEA:51302"/>
    </physiologicalReaction>
</comment>
<organism evidence="27 28">
    <name type="scientific">Daphnia galeata</name>
    <dbReference type="NCBI Taxonomy" id="27404"/>
    <lineage>
        <taxon>Eukaryota</taxon>
        <taxon>Metazoa</taxon>
        <taxon>Ecdysozoa</taxon>
        <taxon>Arthropoda</taxon>
        <taxon>Crustacea</taxon>
        <taxon>Branchiopoda</taxon>
        <taxon>Diplostraca</taxon>
        <taxon>Cladocera</taxon>
        <taxon>Anomopoda</taxon>
        <taxon>Daphniidae</taxon>
        <taxon>Daphnia</taxon>
    </lineage>
</organism>
<evidence type="ECO:0000256" key="16">
    <source>
        <dbReference type="ARBA" id="ARBA00048402"/>
    </source>
</evidence>
<evidence type="ECO:0000256" key="7">
    <source>
        <dbReference type="ARBA" id="ARBA00046147"/>
    </source>
</evidence>
<evidence type="ECO:0000256" key="21">
    <source>
        <dbReference type="ARBA" id="ARBA00048827"/>
    </source>
</evidence>
<evidence type="ECO:0000256" key="1">
    <source>
        <dbReference type="ARBA" id="ARBA00004872"/>
    </source>
</evidence>
<comment type="catalytic activity">
    <reaction evidence="24">
        <text>N-(5Z,8Z,11Z,14Z-eicosatetraenoyl)-L-serine + H2O = (5Z,8Z,11Z,14Z)-eicosatetraenoate + L-serine</text>
        <dbReference type="Rhea" id="RHEA:64116"/>
        <dbReference type="ChEBI" id="CHEBI:15377"/>
        <dbReference type="ChEBI" id="CHEBI:32395"/>
        <dbReference type="ChEBI" id="CHEBI:33384"/>
        <dbReference type="ChEBI" id="CHEBI:149697"/>
    </reaction>
    <physiologicalReaction direction="left-to-right" evidence="24">
        <dbReference type="Rhea" id="RHEA:64117"/>
    </physiologicalReaction>
    <physiologicalReaction direction="right-to-left" evidence="24">
        <dbReference type="Rhea" id="RHEA:64118"/>
    </physiologicalReaction>
</comment>
<evidence type="ECO:0000256" key="14">
    <source>
        <dbReference type="ARBA" id="ARBA00048145"/>
    </source>
</evidence>
<comment type="catalytic activity">
    <reaction evidence="11">
        <text>N-(9Z-octadecenoyl)-L-tyrosine + H2O = L-tyrosine + (9Z)-octadecenoate</text>
        <dbReference type="Rhea" id="RHEA:64184"/>
        <dbReference type="ChEBI" id="CHEBI:15377"/>
        <dbReference type="ChEBI" id="CHEBI:30823"/>
        <dbReference type="ChEBI" id="CHEBI:58315"/>
        <dbReference type="ChEBI" id="CHEBI:149734"/>
    </reaction>
    <physiologicalReaction direction="left-to-right" evidence="11">
        <dbReference type="Rhea" id="RHEA:64185"/>
    </physiologicalReaction>
</comment>
<keyword evidence="5" id="KW-0378">Hydrolase</keyword>
<sequence>MCGKLFVIFVLAATSLLVVLLGLNTVTSRQRQYQWDRIRKDVASLPQLDRERIHQRAERLAKALTIQTISWERDVFETEALLQLHQHLKKSFPLVHSSPSIEVTVINGYSLLYKVRGSNNEDKGDNVLPPYMLAAHLDVVPVANGTWKIAQPFEGRIIDDVIYGRGALDDKSSVMPLPTDNDSMRALPSKCFRRAFRERHSGEFWKMATGIMEALEFLVENKYSFQRTFYIGFGHDEEVSGFEGAGHIAKHLKSTGVNHLDFVLDEGYFVLEDMVEGVDDLVSVIGVTEKGFATLELNVEMSPGHSSIPPKETAIGVLAKAVSALETNPHPSMFGNGPEMDFFSYISTSANIGHSVIFSNLWLLSPLLSQILARNPVTDAIQRTTTAVTIIQGGYKHNVIPGSASATVNHRIHPADSLDQVIEYNNQVINDPRVHIKVVDYYPPTPISPYGPDVSPFNLIASSVKQIYPTSVIAPACSPANTDLRRYVELSDHLYRITPTVLTPVTRGGIHGDDEQITVEHYHNFIRFYVALMLNADQPVGGHSASLHKREL</sequence>
<evidence type="ECO:0000256" key="8">
    <source>
        <dbReference type="ARBA" id="ARBA00047450"/>
    </source>
</evidence>
<evidence type="ECO:0000313" key="27">
    <source>
        <dbReference type="EMBL" id="CAH0112850.1"/>
    </source>
</evidence>
<keyword evidence="6" id="KW-0862">Zinc</keyword>
<comment type="catalytic activity">
    <reaction evidence="9">
        <text>N-(4Z,7Z,10Z,13Z,16Z,19Z-docosahexaenoyl)-L-phenylalanine + H2O = (4Z,7Z,10Z,13Z,16Z,19Z)-docosahexaenoate + L-phenylalanine</text>
        <dbReference type="Rhea" id="RHEA:64132"/>
        <dbReference type="ChEBI" id="CHEBI:15377"/>
        <dbReference type="ChEBI" id="CHEBI:58095"/>
        <dbReference type="ChEBI" id="CHEBI:77016"/>
        <dbReference type="ChEBI" id="CHEBI:149701"/>
    </reaction>
    <physiologicalReaction direction="left-to-right" evidence="9">
        <dbReference type="Rhea" id="RHEA:64133"/>
    </physiologicalReaction>
</comment>
<comment type="catalytic activity">
    <reaction evidence="17">
        <text>an N-acyl-L-amino acid + H2O = an L-alpha-amino acid + a carboxylate</text>
        <dbReference type="Rhea" id="RHEA:15565"/>
        <dbReference type="ChEBI" id="CHEBI:15377"/>
        <dbReference type="ChEBI" id="CHEBI:29067"/>
        <dbReference type="ChEBI" id="CHEBI:59869"/>
        <dbReference type="ChEBI" id="CHEBI:59874"/>
        <dbReference type="EC" id="3.5.1.14"/>
    </reaction>
    <physiologicalReaction direction="left-to-right" evidence="17">
        <dbReference type="Rhea" id="RHEA:15566"/>
    </physiologicalReaction>
    <physiologicalReaction direction="right-to-left" evidence="17">
        <dbReference type="Rhea" id="RHEA:15567"/>
    </physiologicalReaction>
</comment>
<evidence type="ECO:0000256" key="17">
    <source>
        <dbReference type="ARBA" id="ARBA00048579"/>
    </source>
</evidence>
<dbReference type="InterPro" id="IPR047177">
    <property type="entry name" value="Pept_M20A"/>
</dbReference>
<evidence type="ECO:0000256" key="10">
    <source>
        <dbReference type="ARBA" id="ARBA00047723"/>
    </source>
</evidence>
<comment type="catalytic activity">
    <reaction evidence="20">
        <text>N-(9Z-octadecenoyl)-L-tryptophan + H2O = L-tryptophan + (9Z)-octadecenoate</text>
        <dbReference type="Rhea" id="RHEA:64176"/>
        <dbReference type="ChEBI" id="CHEBI:15377"/>
        <dbReference type="ChEBI" id="CHEBI:30823"/>
        <dbReference type="ChEBI" id="CHEBI:57912"/>
        <dbReference type="ChEBI" id="CHEBI:149733"/>
    </reaction>
    <physiologicalReaction direction="left-to-right" evidence="20">
        <dbReference type="Rhea" id="RHEA:64177"/>
    </physiologicalReaction>
</comment>
<dbReference type="GO" id="GO:0046872">
    <property type="term" value="F:metal ion binding"/>
    <property type="evidence" value="ECO:0007669"/>
    <property type="project" value="UniProtKB-KW"/>
</dbReference>
<evidence type="ECO:0000256" key="19">
    <source>
        <dbReference type="ARBA" id="ARBA00048729"/>
    </source>
</evidence>
<evidence type="ECO:0000256" key="22">
    <source>
        <dbReference type="ARBA" id="ARBA00048840"/>
    </source>
</evidence>
<evidence type="ECO:0000256" key="15">
    <source>
        <dbReference type="ARBA" id="ARBA00048380"/>
    </source>
</evidence>
<comment type="catalytic activity">
    <reaction evidence="25">
        <text>N-(9Z-octadecenoyl)-L-lysine + H2O = L-lysine + (9Z)-octadecenoate</text>
        <dbReference type="Rhea" id="RHEA:64192"/>
        <dbReference type="ChEBI" id="CHEBI:15377"/>
        <dbReference type="ChEBI" id="CHEBI:30823"/>
        <dbReference type="ChEBI" id="CHEBI:32551"/>
        <dbReference type="ChEBI" id="CHEBI:149731"/>
    </reaction>
    <physiologicalReaction direction="left-to-right" evidence="25">
        <dbReference type="Rhea" id="RHEA:64193"/>
    </physiologicalReaction>
</comment>
<comment type="catalytic activity">
    <reaction evidence="21">
        <text>N-(9Z-octadecenoyl)-L-leucine + H2O = L-leucine + (9Z)-octadecenoate</text>
        <dbReference type="Rhea" id="RHEA:51360"/>
        <dbReference type="ChEBI" id="CHEBI:15377"/>
        <dbReference type="ChEBI" id="CHEBI:30823"/>
        <dbReference type="ChEBI" id="CHEBI:57427"/>
        <dbReference type="ChEBI" id="CHEBI:134035"/>
    </reaction>
    <physiologicalReaction direction="left-to-right" evidence="21">
        <dbReference type="Rhea" id="RHEA:51361"/>
    </physiologicalReaction>
    <physiologicalReaction direction="right-to-left" evidence="21">
        <dbReference type="Rhea" id="RHEA:51362"/>
    </physiologicalReaction>
</comment>
<feature type="domain" description="Peptidase M20 dimerisation" evidence="26">
    <location>
        <begin position="288"/>
        <end position="431"/>
    </location>
</feature>
<evidence type="ECO:0000256" key="24">
    <source>
        <dbReference type="ARBA" id="ARBA00049100"/>
    </source>
</evidence>
<comment type="catalytic activity">
    <reaction evidence="22">
        <text>an N-acyl-aromatic L-alpha-amino acid + H2O = an aromatic L-alpha-amino acid + a carboxylate</text>
        <dbReference type="Rhea" id="RHEA:54184"/>
        <dbReference type="ChEBI" id="CHEBI:15377"/>
        <dbReference type="ChEBI" id="CHEBI:29067"/>
        <dbReference type="ChEBI" id="CHEBI:84824"/>
        <dbReference type="ChEBI" id="CHEBI:138093"/>
        <dbReference type="EC" id="3.5.1.114"/>
    </reaction>
    <physiologicalReaction direction="left-to-right" evidence="22">
        <dbReference type="Rhea" id="RHEA:54185"/>
    </physiologicalReaction>
    <physiologicalReaction direction="right-to-left" evidence="22">
        <dbReference type="Rhea" id="RHEA:54186"/>
    </physiologicalReaction>
</comment>
<comment type="catalytic activity">
    <reaction evidence="8">
        <text>(9Z)-octadecenoate + glycine = N-(9Z-octadecenoyl)glycine + H2O</text>
        <dbReference type="Rhea" id="RHEA:51316"/>
        <dbReference type="ChEBI" id="CHEBI:15377"/>
        <dbReference type="ChEBI" id="CHEBI:30823"/>
        <dbReference type="ChEBI" id="CHEBI:57305"/>
        <dbReference type="ChEBI" id="CHEBI:133992"/>
    </reaction>
    <physiologicalReaction direction="right-to-left" evidence="8">
        <dbReference type="Rhea" id="RHEA:51318"/>
    </physiologicalReaction>
</comment>
<evidence type="ECO:0000256" key="9">
    <source>
        <dbReference type="ARBA" id="ARBA00047567"/>
    </source>
</evidence>
<dbReference type="Gene3D" id="3.40.630.10">
    <property type="entry name" value="Zn peptidases"/>
    <property type="match status" value="2"/>
</dbReference>
<comment type="catalytic activity">
    <reaction evidence="15">
        <text>N-(9Z-octadecenoyl)-L-asparagine + H2O = L-asparagine + (9Z)-octadecenoate</text>
        <dbReference type="Rhea" id="RHEA:64136"/>
        <dbReference type="ChEBI" id="CHEBI:15377"/>
        <dbReference type="ChEBI" id="CHEBI:30823"/>
        <dbReference type="ChEBI" id="CHEBI:58048"/>
        <dbReference type="ChEBI" id="CHEBI:149730"/>
    </reaction>
    <physiologicalReaction direction="left-to-right" evidence="15">
        <dbReference type="Rhea" id="RHEA:64137"/>
    </physiologicalReaction>
</comment>
<evidence type="ECO:0000256" key="3">
    <source>
        <dbReference type="ARBA" id="ARBA00022670"/>
    </source>
</evidence>
<dbReference type="Gene3D" id="3.30.70.360">
    <property type="match status" value="1"/>
</dbReference>
<comment type="catalytic activity">
    <reaction evidence="18">
        <text>N-(9Z-octadecenoyl)-L-serine + H2O = L-serine + (9Z)-octadecenoate</text>
        <dbReference type="Rhea" id="RHEA:51352"/>
        <dbReference type="ChEBI" id="CHEBI:15377"/>
        <dbReference type="ChEBI" id="CHEBI:30823"/>
        <dbReference type="ChEBI" id="CHEBI:33384"/>
        <dbReference type="ChEBI" id="CHEBI:134031"/>
    </reaction>
    <physiologicalReaction direction="left-to-right" evidence="18">
        <dbReference type="Rhea" id="RHEA:51353"/>
    </physiologicalReaction>
</comment>